<dbReference type="Proteomes" id="UP001320876">
    <property type="component" value="Unassembled WGS sequence"/>
</dbReference>
<evidence type="ECO:0000313" key="1">
    <source>
        <dbReference type="EMBL" id="MCW1923243.1"/>
    </source>
</evidence>
<gene>
    <name evidence="1" type="ORF">OKA05_11825</name>
</gene>
<protein>
    <submittedName>
        <fullName evidence="1">Uncharacterized protein</fullName>
    </submittedName>
</protein>
<dbReference type="EMBL" id="JAPDDT010000004">
    <property type="protein sequence ID" value="MCW1923243.1"/>
    <property type="molecule type" value="Genomic_DNA"/>
</dbReference>
<accession>A0ABT3GI91</accession>
<organism evidence="1 2">
    <name type="scientific">Luteolibacter arcticus</name>
    <dbReference type="NCBI Taxonomy" id="1581411"/>
    <lineage>
        <taxon>Bacteria</taxon>
        <taxon>Pseudomonadati</taxon>
        <taxon>Verrucomicrobiota</taxon>
        <taxon>Verrucomicrobiia</taxon>
        <taxon>Verrucomicrobiales</taxon>
        <taxon>Verrucomicrobiaceae</taxon>
        <taxon>Luteolibacter</taxon>
    </lineage>
</organism>
<reference evidence="1 2" key="1">
    <citation type="submission" date="2022-10" db="EMBL/GenBank/DDBJ databases">
        <title>Luteolibacter arcticus strain CCTCC AB 2014275, whole genome shotgun sequencing project.</title>
        <authorList>
            <person name="Zhao G."/>
            <person name="Shen L."/>
        </authorList>
    </citation>
    <scope>NUCLEOTIDE SEQUENCE [LARGE SCALE GENOMIC DNA]</scope>
    <source>
        <strain evidence="1 2">CCTCC AB 2014275</strain>
    </source>
</reference>
<keyword evidence="2" id="KW-1185">Reference proteome</keyword>
<evidence type="ECO:0000313" key="2">
    <source>
        <dbReference type="Proteomes" id="UP001320876"/>
    </source>
</evidence>
<proteinExistence type="predicted"/>
<name>A0ABT3GI91_9BACT</name>
<sequence length="114" mass="12882">MALLVCFHEACSEVDWSKKVIYLDQRFYELLFDYCKEPESDSPLKAMVSIGYDDEIILTGTQVSETLSDLERIYAAGKVIHPQVPLLCEVLREAVSRRCELAVAGDMHPDLSRG</sequence>
<dbReference type="RefSeq" id="WP_264487348.1">
    <property type="nucleotide sequence ID" value="NZ_JAPDDT010000004.1"/>
</dbReference>
<comment type="caution">
    <text evidence="1">The sequence shown here is derived from an EMBL/GenBank/DDBJ whole genome shotgun (WGS) entry which is preliminary data.</text>
</comment>